<evidence type="ECO:0000313" key="2">
    <source>
        <dbReference type="EMBL" id="MCG9971253.1"/>
    </source>
</evidence>
<evidence type="ECO:0000313" key="3">
    <source>
        <dbReference type="Proteomes" id="UP001139344"/>
    </source>
</evidence>
<reference evidence="2" key="1">
    <citation type="submission" date="2021-12" db="EMBL/GenBank/DDBJ databases">
        <title>Description of Gramella crocea sp. nov., a new bacterium isolated from activated sludge.</title>
        <authorList>
            <person name="Zhang X."/>
        </authorList>
    </citation>
    <scope>NUCLEOTIDE SEQUENCE</scope>
    <source>
        <strain evidence="2">YB25</strain>
    </source>
</reference>
<keyword evidence="3" id="KW-1185">Reference proteome</keyword>
<dbReference type="Proteomes" id="UP001139344">
    <property type="component" value="Unassembled WGS sequence"/>
</dbReference>
<dbReference type="EMBL" id="JAJSON010000016">
    <property type="protein sequence ID" value="MCG9971253.1"/>
    <property type="molecule type" value="Genomic_DNA"/>
</dbReference>
<name>A0A9X2A7W8_9FLAO</name>
<comment type="caution">
    <text evidence="2">The sequence shown here is derived from an EMBL/GenBank/DDBJ whole genome shotgun (WGS) entry which is preliminary data.</text>
</comment>
<feature type="signal peptide" evidence="1">
    <location>
        <begin position="1"/>
        <end position="22"/>
    </location>
</feature>
<dbReference type="RefSeq" id="WP_240097330.1">
    <property type="nucleotide sequence ID" value="NZ_JAJSON010000016.1"/>
</dbReference>
<keyword evidence="1" id="KW-0732">Signal</keyword>
<sequence length="202" mass="22970">MYFYYRLSVFFLLLLMVLSCQSEDISSELETGSEVIETPVNNTEENSNQTDPNTKPATGFEEYFYSVVGGVQFNAYNPEFIEAYIKVNPKSGVTSLFFFAYPEKDSDQVFGFQLCFYNGTGEYYTGDGLTNSWCYYWDDVTAWYSDIKMDGDPAMGTYTITNVSDEIIEGEFVLTAYNLDDHNSLIEISGKFGAFLEDPIEN</sequence>
<proteinExistence type="predicted"/>
<dbReference type="AlphaFoldDB" id="A0A9X2A7W8"/>
<organism evidence="2 3">
    <name type="scientific">Christiangramia crocea</name>
    <dbReference type="NCBI Taxonomy" id="2904124"/>
    <lineage>
        <taxon>Bacteria</taxon>
        <taxon>Pseudomonadati</taxon>
        <taxon>Bacteroidota</taxon>
        <taxon>Flavobacteriia</taxon>
        <taxon>Flavobacteriales</taxon>
        <taxon>Flavobacteriaceae</taxon>
        <taxon>Christiangramia</taxon>
    </lineage>
</organism>
<protein>
    <submittedName>
        <fullName evidence="2">Uncharacterized protein</fullName>
    </submittedName>
</protein>
<evidence type="ECO:0000256" key="1">
    <source>
        <dbReference type="SAM" id="SignalP"/>
    </source>
</evidence>
<gene>
    <name evidence="2" type="ORF">LU635_06345</name>
</gene>
<dbReference type="PROSITE" id="PS51257">
    <property type="entry name" value="PROKAR_LIPOPROTEIN"/>
    <property type="match status" value="1"/>
</dbReference>
<feature type="chain" id="PRO_5040919909" evidence="1">
    <location>
        <begin position="23"/>
        <end position="202"/>
    </location>
</feature>
<accession>A0A9X2A7W8</accession>